<feature type="region of interest" description="Disordered" evidence="1">
    <location>
        <begin position="86"/>
        <end position="111"/>
    </location>
</feature>
<proteinExistence type="predicted"/>
<dbReference type="KEGG" id="hqi:H9L05_03100"/>
<dbReference type="AlphaFoldDB" id="A0A7H0GWT5"/>
<dbReference type="Proteomes" id="UP000516093">
    <property type="component" value="Chromosome"/>
</dbReference>
<gene>
    <name evidence="3" type="ORF">H9L05_03100</name>
</gene>
<feature type="chain" id="PRO_5029011354" description="YXWGXW repeat-containing protein" evidence="2">
    <location>
        <begin position="29"/>
        <end position="111"/>
    </location>
</feature>
<dbReference type="PROSITE" id="PS51257">
    <property type="entry name" value="PROKAR_LIPOPROTEIN"/>
    <property type="match status" value="1"/>
</dbReference>
<dbReference type="EMBL" id="CP060784">
    <property type="protein sequence ID" value="QNP52751.1"/>
    <property type="molecule type" value="Genomic_DNA"/>
</dbReference>
<sequence length="111" mass="12686">MKKLIKSSLVLVALVFSAALLTGCVASAQPGVVVASGPAYYPPPRPYYGYRPRPYYHRPARVVVVERQPVIIRPYRQRTVVVRPRPGYYRQDARQPGRDGHHYGRDRGRIR</sequence>
<evidence type="ECO:0000313" key="4">
    <source>
        <dbReference type="Proteomes" id="UP000516093"/>
    </source>
</evidence>
<evidence type="ECO:0000256" key="2">
    <source>
        <dbReference type="SAM" id="SignalP"/>
    </source>
</evidence>
<accession>A0A7H0GWT5</accession>
<keyword evidence="2" id="KW-0732">Signal</keyword>
<organism evidence="3 4">
    <name type="scientific">Hymenobacter qilianensis</name>
    <dbReference type="NCBI Taxonomy" id="1385715"/>
    <lineage>
        <taxon>Bacteria</taxon>
        <taxon>Pseudomonadati</taxon>
        <taxon>Bacteroidota</taxon>
        <taxon>Cytophagia</taxon>
        <taxon>Cytophagales</taxon>
        <taxon>Hymenobacteraceae</taxon>
        <taxon>Hymenobacter</taxon>
    </lineage>
</organism>
<evidence type="ECO:0000256" key="1">
    <source>
        <dbReference type="SAM" id="MobiDB-lite"/>
    </source>
</evidence>
<keyword evidence="4" id="KW-1185">Reference proteome</keyword>
<feature type="compositionally biased region" description="Basic and acidic residues" evidence="1">
    <location>
        <begin position="91"/>
        <end position="111"/>
    </location>
</feature>
<name>A0A7H0GWT5_9BACT</name>
<dbReference type="RefSeq" id="WP_187732991.1">
    <property type="nucleotide sequence ID" value="NZ_BMFN01000002.1"/>
</dbReference>
<feature type="signal peptide" evidence="2">
    <location>
        <begin position="1"/>
        <end position="28"/>
    </location>
</feature>
<protein>
    <recommendedName>
        <fullName evidence="5">YXWGXW repeat-containing protein</fullName>
    </recommendedName>
</protein>
<evidence type="ECO:0000313" key="3">
    <source>
        <dbReference type="EMBL" id="QNP52751.1"/>
    </source>
</evidence>
<reference evidence="3 4" key="1">
    <citation type="submission" date="2020-08" db="EMBL/GenBank/DDBJ databases">
        <title>Genome sequence of Hymenobacter qilianensis JCM 19763T.</title>
        <authorList>
            <person name="Hyun D.-W."/>
            <person name="Bae J.-W."/>
        </authorList>
    </citation>
    <scope>NUCLEOTIDE SEQUENCE [LARGE SCALE GENOMIC DNA]</scope>
    <source>
        <strain evidence="3 4">JCM 19763</strain>
    </source>
</reference>
<evidence type="ECO:0008006" key="5">
    <source>
        <dbReference type="Google" id="ProtNLM"/>
    </source>
</evidence>